<protein>
    <submittedName>
        <fullName evidence="1">Uncharacterized protein</fullName>
    </submittedName>
</protein>
<gene>
    <name evidence="1" type="ORF">MPOL1434_LOCUS5645</name>
</gene>
<proteinExistence type="predicted"/>
<dbReference type="AlphaFoldDB" id="A0A6U4E1J1"/>
<evidence type="ECO:0000313" key="1">
    <source>
        <dbReference type="EMBL" id="CAD8369807.1"/>
    </source>
</evidence>
<dbReference type="EMBL" id="HBEJ01009588">
    <property type="protein sequence ID" value="CAD8369807.1"/>
    <property type="molecule type" value="Transcribed_RNA"/>
</dbReference>
<accession>A0A6U4E1J1</accession>
<organism evidence="1">
    <name type="scientific">Minutocellus polymorphus</name>
    <dbReference type="NCBI Taxonomy" id="265543"/>
    <lineage>
        <taxon>Eukaryota</taxon>
        <taxon>Sar</taxon>
        <taxon>Stramenopiles</taxon>
        <taxon>Ochrophyta</taxon>
        <taxon>Bacillariophyta</taxon>
        <taxon>Mediophyceae</taxon>
        <taxon>Cymatosirophycidae</taxon>
        <taxon>Cymatosirales</taxon>
        <taxon>Cymatosiraceae</taxon>
        <taxon>Minutocellus</taxon>
    </lineage>
</organism>
<sequence>MASPSTDFKQHFASFCTGENEACSYEDWIDALTTSQAQDASAASSDAASGAAAAAPTDVLLDFDGMSKVIDPKYYQEACEERQFWNGQVAAAGCGRVEVAARQSDDSLTSESLADFMMVDNGAAGAGSKEVAGDLMSFD</sequence>
<name>A0A6U4E1J1_9STRA</name>
<reference evidence="1" key="1">
    <citation type="submission" date="2021-01" db="EMBL/GenBank/DDBJ databases">
        <authorList>
            <person name="Corre E."/>
            <person name="Pelletier E."/>
            <person name="Niang G."/>
            <person name="Scheremetjew M."/>
            <person name="Finn R."/>
            <person name="Kale V."/>
            <person name="Holt S."/>
            <person name="Cochrane G."/>
            <person name="Meng A."/>
            <person name="Brown T."/>
            <person name="Cohen L."/>
        </authorList>
    </citation>
    <scope>NUCLEOTIDE SEQUENCE</scope>
    <source>
        <strain evidence="1">CCMP3303</strain>
    </source>
</reference>